<feature type="non-terminal residue" evidence="1">
    <location>
        <position position="428"/>
    </location>
</feature>
<dbReference type="OrthoDB" id="118864at2759"/>
<evidence type="ECO:0000313" key="2">
    <source>
        <dbReference type="Proteomes" id="UP000018948"/>
    </source>
</evidence>
<organism evidence="1 2">
    <name type="scientific">Phytophthora nicotianae P10297</name>
    <dbReference type="NCBI Taxonomy" id="1317064"/>
    <lineage>
        <taxon>Eukaryota</taxon>
        <taxon>Sar</taxon>
        <taxon>Stramenopiles</taxon>
        <taxon>Oomycota</taxon>
        <taxon>Peronosporomycetes</taxon>
        <taxon>Peronosporales</taxon>
        <taxon>Peronosporaceae</taxon>
        <taxon>Phytophthora</taxon>
    </lineage>
</organism>
<dbReference type="EMBL" id="ANIY01003640">
    <property type="protein sequence ID" value="ETP34346.1"/>
    <property type="molecule type" value="Genomic_DNA"/>
</dbReference>
<dbReference type="Proteomes" id="UP000018948">
    <property type="component" value="Unassembled WGS sequence"/>
</dbReference>
<name>W2YHC8_PHYNI</name>
<accession>W2YHC8</accession>
<dbReference type="InterPro" id="IPR012337">
    <property type="entry name" value="RNaseH-like_sf"/>
</dbReference>
<protein>
    <recommendedName>
        <fullName evidence="3">HAT C-terminal dimerisation domain-containing protein</fullName>
    </recommendedName>
</protein>
<comment type="caution">
    <text evidence="1">The sequence shown here is derived from an EMBL/GenBank/DDBJ whole genome shotgun (WGS) entry which is preliminary data.</text>
</comment>
<proteinExistence type="predicted"/>
<dbReference type="PANTHER" id="PTHR40866:SF1">
    <property type="entry name" value="BED-TYPE DOMAIN-CONTAINING PROTEIN"/>
    <property type="match status" value="1"/>
</dbReference>
<gene>
    <name evidence="1" type="ORF">F442_17280</name>
</gene>
<reference evidence="1 2" key="1">
    <citation type="submission" date="2013-11" db="EMBL/GenBank/DDBJ databases">
        <title>The Genome Sequence of Phytophthora parasitica P10297.</title>
        <authorList>
            <consortium name="The Broad Institute Genomics Platform"/>
            <person name="Russ C."/>
            <person name="Tyler B."/>
            <person name="Panabieres F."/>
            <person name="Shan W."/>
            <person name="Tripathy S."/>
            <person name="Grunwald N."/>
            <person name="Machado M."/>
            <person name="Johnson C.S."/>
            <person name="Walker B."/>
            <person name="Young S.K."/>
            <person name="Zeng Q."/>
            <person name="Gargeya S."/>
            <person name="Fitzgerald M."/>
            <person name="Haas B."/>
            <person name="Abouelleil A."/>
            <person name="Allen A.W."/>
            <person name="Alvarado L."/>
            <person name="Arachchi H.M."/>
            <person name="Berlin A.M."/>
            <person name="Chapman S.B."/>
            <person name="Gainer-Dewar J."/>
            <person name="Goldberg J."/>
            <person name="Griggs A."/>
            <person name="Gujja S."/>
            <person name="Hansen M."/>
            <person name="Howarth C."/>
            <person name="Imamovic A."/>
            <person name="Ireland A."/>
            <person name="Larimer J."/>
            <person name="McCowan C."/>
            <person name="Murphy C."/>
            <person name="Pearson M."/>
            <person name="Poon T.W."/>
            <person name="Priest M."/>
            <person name="Roberts A."/>
            <person name="Saif S."/>
            <person name="Shea T."/>
            <person name="Sisk P."/>
            <person name="Sykes S."/>
            <person name="Wortman J."/>
            <person name="Nusbaum C."/>
            <person name="Birren B."/>
        </authorList>
    </citation>
    <scope>NUCLEOTIDE SEQUENCE [LARGE SCALE GENOMIC DNA]</scope>
    <source>
        <strain evidence="1 2">P10297</strain>
    </source>
</reference>
<sequence length="428" mass="49230">MVAVLRLDKHKIFLHQCPKNADICRALFAALPDPYFKCNYCNKLRRQLPPSGYGNLMGHLRDKHPNYEADYLAHASSLASNLHTFGFVSDKVANIYHWMVPLAEVDCNGVTHKWPHVATWLRQWVSHWLGRQRAHYMDHPTTRSMSRLKPICSKTLKRYMVETTREVEKEITKATPPTFGAMYDGWTCFSENYVALYIVFWKDGQLFYVLLAVLKFMVGDNCATNQLTAIGRLRVSSFQPGNQKTTKNRAEFRRHTSLGPSRPNATRWSSTFMMLERYLRIRGAIKRVDAKLQEEAAMMKSLFDKITEMFPVTGDYLRPDADIVHSPMFESAVVKARARSTGDFATALLQSNPAPEQLTPWYDPIITAIPPTSNRCDRLFSQCKLVMMPQRASLLPMNFEMLIFLRANRKFWDASTLVELDVDVTDDN</sequence>
<evidence type="ECO:0000313" key="1">
    <source>
        <dbReference type="EMBL" id="ETP34346.1"/>
    </source>
</evidence>
<dbReference type="SUPFAM" id="SSF53098">
    <property type="entry name" value="Ribonuclease H-like"/>
    <property type="match status" value="2"/>
</dbReference>
<dbReference type="AlphaFoldDB" id="W2YHC8"/>
<dbReference type="PANTHER" id="PTHR40866">
    <property type="entry name" value="BED-TYPE DOMAIN-CONTAINING PROTEIN"/>
    <property type="match status" value="1"/>
</dbReference>
<evidence type="ECO:0008006" key="3">
    <source>
        <dbReference type="Google" id="ProtNLM"/>
    </source>
</evidence>